<name>A0A037ZKR0_9RHOB</name>
<accession>A0A037ZKR0</accession>
<dbReference type="AlphaFoldDB" id="A0A037ZKR0"/>
<evidence type="ECO:0000256" key="1">
    <source>
        <dbReference type="ARBA" id="ARBA00006484"/>
    </source>
</evidence>
<proteinExistence type="inferred from homology"/>
<dbReference type="RefSeq" id="WP_035255202.1">
    <property type="nucleotide sequence ID" value="NZ_JFKE01000001.1"/>
</dbReference>
<reference evidence="3 4" key="1">
    <citation type="submission" date="2014-03" db="EMBL/GenBank/DDBJ databases">
        <title>Draft Genome Sequence of Actibacterium mucosum KCTC 23349, a Marine Alphaproteobacterium with Complex Ionic Requirements Isolated from Mediterranean Seawater at Malvarrosa Beach, Valencia, Spain.</title>
        <authorList>
            <person name="Arahal D.R."/>
            <person name="Shao Z."/>
            <person name="Lai Q."/>
            <person name="Pujalte M.J."/>
        </authorList>
    </citation>
    <scope>NUCLEOTIDE SEQUENCE [LARGE SCALE GENOMIC DNA]</scope>
    <source>
        <strain evidence="3 4">KCTC 23349</strain>
    </source>
</reference>
<dbReference type="CDD" id="cd05233">
    <property type="entry name" value="SDR_c"/>
    <property type="match status" value="1"/>
</dbReference>
<dbReference type="Proteomes" id="UP000026249">
    <property type="component" value="Unassembled WGS sequence"/>
</dbReference>
<dbReference type="EMBL" id="JFKE01000001">
    <property type="protein sequence ID" value="KAJ57021.1"/>
    <property type="molecule type" value="Genomic_DNA"/>
</dbReference>
<dbReference type="OrthoDB" id="9779623at2"/>
<dbReference type="PRINTS" id="PR00081">
    <property type="entry name" value="GDHRDH"/>
</dbReference>
<dbReference type="PANTHER" id="PTHR24321:SF8">
    <property type="entry name" value="ESTRADIOL 17-BETA-DEHYDROGENASE 8-RELATED"/>
    <property type="match status" value="1"/>
</dbReference>
<evidence type="ECO:0000313" key="4">
    <source>
        <dbReference type="Proteomes" id="UP000026249"/>
    </source>
</evidence>
<evidence type="ECO:0008006" key="5">
    <source>
        <dbReference type="Google" id="ProtNLM"/>
    </source>
</evidence>
<dbReference type="InterPro" id="IPR036291">
    <property type="entry name" value="NAD(P)-bd_dom_sf"/>
</dbReference>
<dbReference type="FunFam" id="3.40.50.720:FF:000084">
    <property type="entry name" value="Short-chain dehydrogenase reductase"/>
    <property type="match status" value="1"/>
</dbReference>
<sequence length="276" mass="28928">MPNHTPVPNRFKGKVAIVTGGANGIGLAIVEQLCLEGAQVVFSDLSAEDGEARASALSQAGHDVRFIQGDMGDEAFCAALVDGAVQAYGRVDLLVNNAFAFVAASLEAKTSEWQTSYFVGPVGFARMIQNATPHMAKAGGGAVVNIGSISGHIAQKDRWTYNMSKGAVDQLTKCAALDVAEHGIRVNSISPGWIWSREVLNAANADGGGREKYEPIWGAYHMLRRCGETVEVARATLFLLSDDASFITGTDLPVDGGYLSMGPEGIGQAGLVVGGQ</sequence>
<keyword evidence="4" id="KW-1185">Reference proteome</keyword>
<dbReference type="InterPro" id="IPR020904">
    <property type="entry name" value="Sc_DH/Rdtase_CS"/>
</dbReference>
<dbReference type="PROSITE" id="PS00061">
    <property type="entry name" value="ADH_SHORT"/>
    <property type="match status" value="1"/>
</dbReference>
<keyword evidence="2" id="KW-0560">Oxidoreductase</keyword>
<dbReference type="Pfam" id="PF13561">
    <property type="entry name" value="adh_short_C2"/>
    <property type="match status" value="1"/>
</dbReference>
<protein>
    <recommendedName>
        <fullName evidence="5">Short-chain dehydrogenase</fullName>
    </recommendedName>
</protein>
<dbReference type="Gene3D" id="3.40.50.720">
    <property type="entry name" value="NAD(P)-binding Rossmann-like Domain"/>
    <property type="match status" value="1"/>
</dbReference>
<dbReference type="STRING" id="1454373.ACMU_00585"/>
<gene>
    <name evidence="3" type="ORF">ACMU_00585</name>
</gene>
<dbReference type="SUPFAM" id="SSF51735">
    <property type="entry name" value="NAD(P)-binding Rossmann-fold domains"/>
    <property type="match status" value="1"/>
</dbReference>
<dbReference type="GO" id="GO:0016491">
    <property type="term" value="F:oxidoreductase activity"/>
    <property type="evidence" value="ECO:0007669"/>
    <property type="project" value="UniProtKB-KW"/>
</dbReference>
<evidence type="ECO:0000313" key="3">
    <source>
        <dbReference type="EMBL" id="KAJ57021.1"/>
    </source>
</evidence>
<dbReference type="PRINTS" id="PR00080">
    <property type="entry name" value="SDRFAMILY"/>
</dbReference>
<organism evidence="3 4">
    <name type="scientific">Actibacterium mucosum KCTC 23349</name>
    <dbReference type="NCBI Taxonomy" id="1454373"/>
    <lineage>
        <taxon>Bacteria</taxon>
        <taxon>Pseudomonadati</taxon>
        <taxon>Pseudomonadota</taxon>
        <taxon>Alphaproteobacteria</taxon>
        <taxon>Rhodobacterales</taxon>
        <taxon>Roseobacteraceae</taxon>
        <taxon>Actibacterium</taxon>
    </lineage>
</organism>
<evidence type="ECO:0000256" key="2">
    <source>
        <dbReference type="ARBA" id="ARBA00023002"/>
    </source>
</evidence>
<dbReference type="PANTHER" id="PTHR24321">
    <property type="entry name" value="DEHYDROGENASES, SHORT CHAIN"/>
    <property type="match status" value="1"/>
</dbReference>
<comment type="caution">
    <text evidence="3">The sequence shown here is derived from an EMBL/GenBank/DDBJ whole genome shotgun (WGS) entry which is preliminary data.</text>
</comment>
<comment type="similarity">
    <text evidence="1">Belongs to the short-chain dehydrogenases/reductases (SDR) family.</text>
</comment>
<dbReference type="InterPro" id="IPR002347">
    <property type="entry name" value="SDR_fam"/>
</dbReference>